<dbReference type="CDD" id="cd07726">
    <property type="entry name" value="ST1585-like_MBL-fold"/>
    <property type="match status" value="1"/>
</dbReference>
<dbReference type="RefSeq" id="WP_209402328.1">
    <property type="nucleotide sequence ID" value="NZ_JAGIYQ010000002.1"/>
</dbReference>
<reference evidence="2" key="1">
    <citation type="submission" date="2021-04" db="EMBL/GenBank/DDBJ databases">
        <title>Genome seq and assembly of Bacillus sp.</title>
        <authorList>
            <person name="Chhetri G."/>
        </authorList>
    </citation>
    <scope>NUCLEOTIDE SEQUENCE</scope>
    <source>
        <strain evidence="2">RG28</strain>
    </source>
</reference>
<dbReference type="Proteomes" id="UP000682134">
    <property type="component" value="Unassembled WGS sequence"/>
</dbReference>
<sequence>MNHLGFNTYLIDLFDLSLPERTGSYVILDDDVTIIETSASPSHNYLLKGLTELGVNLDQIKNIIVTHIHLDHSGGAGLLMEKCPNATLFVHPKGAKHLINPSKLIASAKQVYGDLFDKLFDPIIPVDENRIKVVNDGESLQIGHDRSLQFFHTPGHAEHHISIFDTKSQYVYTGDTIGVLYPQLLSNGLTFVLPSTSPNQFSYESMIQSSKRILELNPSKICFGHYGSSDNIIQALGSFYRYLDLFYDEAKKVIQKDPQLPFEELSNLLSLTLIRIIKEDLVQKGIHDDHPVFEYIQMDISICSMGLILSLLKNR</sequence>
<evidence type="ECO:0000313" key="2">
    <source>
        <dbReference type="EMBL" id="MBP0724117.1"/>
    </source>
</evidence>
<gene>
    <name evidence="2" type="ORF">J5Y03_02830</name>
</gene>
<accession>A0A940NNM6</accession>
<proteinExistence type="predicted"/>
<evidence type="ECO:0000313" key="3">
    <source>
        <dbReference type="Proteomes" id="UP000682134"/>
    </source>
</evidence>
<organism evidence="2 3">
    <name type="scientific">Gottfriedia endophytica</name>
    <dbReference type="NCBI Taxonomy" id="2820819"/>
    <lineage>
        <taxon>Bacteria</taxon>
        <taxon>Bacillati</taxon>
        <taxon>Bacillota</taxon>
        <taxon>Bacilli</taxon>
        <taxon>Bacillales</taxon>
        <taxon>Bacillaceae</taxon>
        <taxon>Gottfriedia</taxon>
    </lineage>
</organism>
<dbReference type="Gene3D" id="3.60.15.10">
    <property type="entry name" value="Ribonuclease Z/Hydroxyacylglutathione hydrolase-like"/>
    <property type="match status" value="1"/>
</dbReference>
<dbReference type="InterPro" id="IPR050855">
    <property type="entry name" value="NDM-1-like"/>
</dbReference>
<protein>
    <submittedName>
        <fullName evidence="2">MBL fold metallo-hydrolase</fullName>
    </submittedName>
</protein>
<dbReference type="PANTHER" id="PTHR42951:SF22">
    <property type="entry name" value="METALLO BETA-LACTAMASE SUPERFAMILY LIPOPROTEIN"/>
    <property type="match status" value="1"/>
</dbReference>
<dbReference type="SMART" id="SM00849">
    <property type="entry name" value="Lactamase_B"/>
    <property type="match status" value="1"/>
</dbReference>
<dbReference type="Pfam" id="PF00753">
    <property type="entry name" value="Lactamase_B"/>
    <property type="match status" value="1"/>
</dbReference>
<dbReference type="InterPro" id="IPR037482">
    <property type="entry name" value="ST1585_MBL-fold"/>
</dbReference>
<name>A0A940NNM6_9BACI</name>
<dbReference type="PANTHER" id="PTHR42951">
    <property type="entry name" value="METALLO-BETA-LACTAMASE DOMAIN-CONTAINING"/>
    <property type="match status" value="1"/>
</dbReference>
<dbReference type="EMBL" id="JAGIYQ010000002">
    <property type="protein sequence ID" value="MBP0724117.1"/>
    <property type="molecule type" value="Genomic_DNA"/>
</dbReference>
<dbReference type="InterPro" id="IPR036866">
    <property type="entry name" value="RibonucZ/Hydroxyglut_hydro"/>
</dbReference>
<feature type="domain" description="Metallo-beta-lactamase" evidence="1">
    <location>
        <begin position="21"/>
        <end position="225"/>
    </location>
</feature>
<evidence type="ECO:0000259" key="1">
    <source>
        <dbReference type="SMART" id="SM00849"/>
    </source>
</evidence>
<comment type="caution">
    <text evidence="2">The sequence shown here is derived from an EMBL/GenBank/DDBJ whole genome shotgun (WGS) entry which is preliminary data.</text>
</comment>
<dbReference type="SUPFAM" id="SSF56281">
    <property type="entry name" value="Metallo-hydrolase/oxidoreductase"/>
    <property type="match status" value="1"/>
</dbReference>
<dbReference type="InterPro" id="IPR001279">
    <property type="entry name" value="Metallo-B-lactamas"/>
</dbReference>
<dbReference type="AlphaFoldDB" id="A0A940NNM6"/>
<keyword evidence="3" id="KW-1185">Reference proteome</keyword>